<dbReference type="InterPro" id="IPR050464">
    <property type="entry name" value="Zeta_carotene_desat/Oxidored"/>
</dbReference>
<dbReference type="AlphaFoldDB" id="A0A858R5Q0"/>
<accession>A0A858R5Q0</accession>
<dbReference type="EMBL" id="CP051775">
    <property type="protein sequence ID" value="QJE72721.1"/>
    <property type="molecule type" value="Genomic_DNA"/>
</dbReference>
<keyword evidence="3" id="KW-1185">Reference proteome</keyword>
<gene>
    <name evidence="2" type="ORF">HHL28_06100</name>
</gene>
<dbReference type="InterPro" id="IPR036188">
    <property type="entry name" value="FAD/NAD-bd_sf"/>
</dbReference>
<organism evidence="2 3">
    <name type="scientific">Aerophototrophica crusticola</name>
    <dbReference type="NCBI Taxonomy" id="1709002"/>
    <lineage>
        <taxon>Bacteria</taxon>
        <taxon>Pseudomonadati</taxon>
        <taxon>Pseudomonadota</taxon>
        <taxon>Alphaproteobacteria</taxon>
        <taxon>Rhodospirillales</taxon>
        <taxon>Rhodospirillaceae</taxon>
        <taxon>Aerophototrophica</taxon>
    </lineage>
</organism>
<evidence type="ECO:0000313" key="3">
    <source>
        <dbReference type="Proteomes" id="UP000501891"/>
    </source>
</evidence>
<evidence type="ECO:0000313" key="2">
    <source>
        <dbReference type="EMBL" id="QJE72721.1"/>
    </source>
</evidence>
<evidence type="ECO:0000259" key="1">
    <source>
        <dbReference type="Pfam" id="PF01593"/>
    </source>
</evidence>
<dbReference type="InterPro" id="IPR017830">
    <property type="entry name" value="SQase_HpnE"/>
</dbReference>
<sequence>MATTHVIGAGLAGLAAATALAEAGRPVVLHEGAEQAGGRCRSYHDRVLDRPLDNGNHLILSGNTEVFRYLDRLGARDRLDMVSPAQVPFLDLETGESWCVRPQGRLPLWLMNPARRVAGVGALAHLEMLRLATAKPQDTVADRLDLEGLIGRRLWRPLAVSILNTQPEEASARLLWTVFRRTLLAGEATCRPCIAREGLSDALVEPALAYLACRGAGVRFRQRVKGLESGDGRVTGLRVGDGVESVGPADAVVLALPAEQAAALLPGLAAPTEHRAILNLHYRLDRPARLPGGLPLLGLVGGLAEWLFVRGDVVSVTVSAAETLVDRPAEELADLVWRDVAQAMGLSGPCPAVRVVKEKRATFASTPAQAANRPGARTRFANLFLAGDWTDTGLPATLEGAVQSGHLAARLALAS</sequence>
<dbReference type="KEGG" id="acru:HHL28_06100"/>
<reference evidence="2" key="1">
    <citation type="submission" date="2020-04" db="EMBL/GenBank/DDBJ databases">
        <title>A desert anoxygenic phototrophic bacterium fixes CO2 using RubisCO under aerobic conditions.</title>
        <authorList>
            <person name="Tang K."/>
        </authorList>
    </citation>
    <scope>NUCLEOTIDE SEQUENCE [LARGE SCALE GENOMIC DNA]</scope>
    <source>
        <strain evidence="2">MIMtkB3</strain>
    </source>
</reference>
<feature type="domain" description="Amine oxidase" evidence="1">
    <location>
        <begin position="11"/>
        <end position="411"/>
    </location>
</feature>
<dbReference type="Pfam" id="PF01593">
    <property type="entry name" value="Amino_oxidase"/>
    <property type="match status" value="1"/>
</dbReference>
<protein>
    <submittedName>
        <fullName evidence="2">NAD(P)-binding protein</fullName>
    </submittedName>
</protein>
<proteinExistence type="predicted"/>
<dbReference type="SUPFAM" id="SSF51905">
    <property type="entry name" value="FAD/NAD(P)-binding domain"/>
    <property type="match status" value="1"/>
</dbReference>
<dbReference type="PANTHER" id="PTHR42923:SF47">
    <property type="entry name" value="BLR3003 PROTEIN"/>
    <property type="match status" value="1"/>
</dbReference>
<dbReference type="NCBIfam" id="TIGR03467">
    <property type="entry name" value="HpnE"/>
    <property type="match status" value="1"/>
</dbReference>
<name>A0A858R5Q0_9PROT</name>
<dbReference type="InterPro" id="IPR002937">
    <property type="entry name" value="Amino_oxidase"/>
</dbReference>
<dbReference type="Proteomes" id="UP000501891">
    <property type="component" value="Chromosome"/>
</dbReference>
<dbReference type="PANTHER" id="PTHR42923">
    <property type="entry name" value="PROTOPORPHYRINOGEN OXIDASE"/>
    <property type="match status" value="1"/>
</dbReference>
<dbReference type="Gene3D" id="3.50.50.60">
    <property type="entry name" value="FAD/NAD(P)-binding domain"/>
    <property type="match status" value="1"/>
</dbReference>
<dbReference type="GO" id="GO:0016491">
    <property type="term" value="F:oxidoreductase activity"/>
    <property type="evidence" value="ECO:0007669"/>
    <property type="project" value="InterPro"/>
</dbReference>